<dbReference type="AlphaFoldDB" id="A0AAE0TXC3"/>
<keyword evidence="2" id="KW-1185">Reference proteome</keyword>
<comment type="caution">
    <text evidence="1">The sequence shown here is derived from an EMBL/GenBank/DDBJ whole genome shotgun (WGS) entry which is preliminary data.</text>
</comment>
<sequence>MAYPITSTDLKNSFEEFKRARRQLRDAQDDARAESFELRDQLKEYWKARKSETAPLPAVEGDGYEVIEQQPKEQPPYQHYAIRITRAKAWQNTTFRVFPLDHVPHRHPLWTLQATAARSVRPRPSLHSSRSHKILAYWQVDEIAGRHFHVHHKDGAVT</sequence>
<proteinExistence type="predicted"/>
<dbReference type="Proteomes" id="UP001287356">
    <property type="component" value="Unassembled WGS sequence"/>
</dbReference>
<evidence type="ECO:0000313" key="2">
    <source>
        <dbReference type="Proteomes" id="UP001287356"/>
    </source>
</evidence>
<organism evidence="1 2">
    <name type="scientific">Lasiosphaeria ovina</name>
    <dbReference type="NCBI Taxonomy" id="92902"/>
    <lineage>
        <taxon>Eukaryota</taxon>
        <taxon>Fungi</taxon>
        <taxon>Dikarya</taxon>
        <taxon>Ascomycota</taxon>
        <taxon>Pezizomycotina</taxon>
        <taxon>Sordariomycetes</taxon>
        <taxon>Sordariomycetidae</taxon>
        <taxon>Sordariales</taxon>
        <taxon>Lasiosphaeriaceae</taxon>
        <taxon>Lasiosphaeria</taxon>
    </lineage>
</organism>
<accession>A0AAE0TXC3</accession>
<evidence type="ECO:0000313" key="1">
    <source>
        <dbReference type="EMBL" id="KAK3382926.1"/>
    </source>
</evidence>
<protein>
    <submittedName>
        <fullName evidence="1">Uncharacterized protein</fullName>
    </submittedName>
</protein>
<reference evidence="1" key="1">
    <citation type="journal article" date="2023" name="Mol. Phylogenet. Evol.">
        <title>Genome-scale phylogeny and comparative genomics of the fungal order Sordariales.</title>
        <authorList>
            <person name="Hensen N."/>
            <person name="Bonometti L."/>
            <person name="Westerberg I."/>
            <person name="Brannstrom I.O."/>
            <person name="Guillou S."/>
            <person name="Cros-Aarteil S."/>
            <person name="Calhoun S."/>
            <person name="Haridas S."/>
            <person name="Kuo A."/>
            <person name="Mondo S."/>
            <person name="Pangilinan J."/>
            <person name="Riley R."/>
            <person name="LaButti K."/>
            <person name="Andreopoulos B."/>
            <person name="Lipzen A."/>
            <person name="Chen C."/>
            <person name="Yan M."/>
            <person name="Daum C."/>
            <person name="Ng V."/>
            <person name="Clum A."/>
            <person name="Steindorff A."/>
            <person name="Ohm R.A."/>
            <person name="Martin F."/>
            <person name="Silar P."/>
            <person name="Natvig D.O."/>
            <person name="Lalanne C."/>
            <person name="Gautier V."/>
            <person name="Ament-Velasquez S.L."/>
            <person name="Kruys A."/>
            <person name="Hutchinson M.I."/>
            <person name="Powell A.J."/>
            <person name="Barry K."/>
            <person name="Miller A.N."/>
            <person name="Grigoriev I.V."/>
            <person name="Debuchy R."/>
            <person name="Gladieux P."/>
            <person name="Hiltunen Thoren M."/>
            <person name="Johannesson H."/>
        </authorList>
    </citation>
    <scope>NUCLEOTIDE SEQUENCE</scope>
    <source>
        <strain evidence="1">CBS 958.72</strain>
    </source>
</reference>
<name>A0AAE0TXC3_9PEZI</name>
<reference evidence="1" key="2">
    <citation type="submission" date="2023-06" db="EMBL/GenBank/DDBJ databases">
        <authorList>
            <consortium name="Lawrence Berkeley National Laboratory"/>
            <person name="Haridas S."/>
            <person name="Hensen N."/>
            <person name="Bonometti L."/>
            <person name="Westerberg I."/>
            <person name="Brannstrom I.O."/>
            <person name="Guillou S."/>
            <person name="Cros-Aarteil S."/>
            <person name="Calhoun S."/>
            <person name="Kuo A."/>
            <person name="Mondo S."/>
            <person name="Pangilinan J."/>
            <person name="Riley R."/>
            <person name="Labutti K."/>
            <person name="Andreopoulos B."/>
            <person name="Lipzen A."/>
            <person name="Chen C."/>
            <person name="Yanf M."/>
            <person name="Daum C."/>
            <person name="Ng V."/>
            <person name="Clum A."/>
            <person name="Steindorff A."/>
            <person name="Ohm R."/>
            <person name="Martin F."/>
            <person name="Silar P."/>
            <person name="Natvig D."/>
            <person name="Lalanne C."/>
            <person name="Gautier V."/>
            <person name="Ament-Velasquez S.L."/>
            <person name="Kruys A."/>
            <person name="Hutchinson M.I."/>
            <person name="Powell A.J."/>
            <person name="Barry K."/>
            <person name="Miller A.N."/>
            <person name="Grigoriev I.V."/>
            <person name="Debuchy R."/>
            <person name="Gladieux P."/>
            <person name="Thoren M.H."/>
            <person name="Johannesson H."/>
        </authorList>
    </citation>
    <scope>NUCLEOTIDE SEQUENCE</scope>
    <source>
        <strain evidence="1">CBS 958.72</strain>
    </source>
</reference>
<dbReference type="EMBL" id="JAULSN010000001">
    <property type="protein sequence ID" value="KAK3382926.1"/>
    <property type="molecule type" value="Genomic_DNA"/>
</dbReference>
<gene>
    <name evidence="1" type="ORF">B0T24DRAFT_587633</name>
</gene>